<keyword evidence="5" id="KW-0813">Transport</keyword>
<dbReference type="PANTHER" id="PTHR37787">
    <property type="entry name" value="BIOGENESIS OF LYSOSOME-RELATED ORGANELLES COMPLEX 1 SUBUNIT KXD1"/>
    <property type="match status" value="1"/>
</dbReference>
<organism evidence="9 10">
    <name type="scientific">Cryomyces antarcticus</name>
    <dbReference type="NCBI Taxonomy" id="329879"/>
    <lineage>
        <taxon>Eukaryota</taxon>
        <taxon>Fungi</taxon>
        <taxon>Dikarya</taxon>
        <taxon>Ascomycota</taxon>
        <taxon>Pezizomycotina</taxon>
        <taxon>Dothideomycetes</taxon>
        <taxon>Dothideomycetes incertae sedis</taxon>
        <taxon>Cryomyces</taxon>
    </lineage>
</organism>
<sequence>DGFRSSGQLNAKTRELLALQALARSRLAATRANFAEGIKAAKEVQRDLEWTQKRVT</sequence>
<reference evidence="9 10" key="1">
    <citation type="submission" date="2023-08" db="EMBL/GenBank/DDBJ databases">
        <title>Black Yeasts Isolated from many extreme environments.</title>
        <authorList>
            <person name="Coleine C."/>
            <person name="Stajich J.E."/>
            <person name="Selbmann L."/>
        </authorList>
    </citation>
    <scope>NUCLEOTIDE SEQUENCE [LARGE SCALE GENOMIC DNA]</scope>
    <source>
        <strain evidence="9 10">CCFEE 536</strain>
    </source>
</reference>
<evidence type="ECO:0000256" key="5">
    <source>
        <dbReference type="ARBA" id="ARBA00022448"/>
    </source>
</evidence>
<proteinExistence type="inferred from homology"/>
<feature type="domain" description="KxDL" evidence="8">
    <location>
        <begin position="5"/>
        <end position="55"/>
    </location>
</feature>
<evidence type="ECO:0000259" key="8">
    <source>
        <dbReference type="Pfam" id="PF10241"/>
    </source>
</evidence>
<evidence type="ECO:0000256" key="6">
    <source>
        <dbReference type="ARBA" id="ARBA00022753"/>
    </source>
</evidence>
<gene>
    <name evidence="9" type="ORF">LTR16_008825</name>
</gene>
<dbReference type="Proteomes" id="UP001357485">
    <property type="component" value="Unassembled WGS sequence"/>
</dbReference>
<evidence type="ECO:0000256" key="1">
    <source>
        <dbReference type="ARBA" id="ARBA00002069"/>
    </source>
</evidence>
<evidence type="ECO:0000256" key="7">
    <source>
        <dbReference type="ARBA" id="ARBA00029808"/>
    </source>
</evidence>
<comment type="subcellular location">
    <subcellularLocation>
        <location evidence="2">Endosome</location>
    </subcellularLocation>
</comment>
<protein>
    <recommendedName>
        <fullName evidence="4">Biogenesis of lysosome-related organelles complex 1 subunit KXD1</fullName>
    </recommendedName>
    <alternativeName>
        <fullName evidence="7">KxDL homolog</fullName>
    </alternativeName>
</protein>
<comment type="function">
    <text evidence="1">Component of the biogenesis of lysosome-related organelles complex-1 (BLOC-1) involved in endosomal cargo sorting.</text>
</comment>
<feature type="non-terminal residue" evidence="9">
    <location>
        <position position="56"/>
    </location>
</feature>
<evidence type="ECO:0000313" key="9">
    <source>
        <dbReference type="EMBL" id="KAK5278265.1"/>
    </source>
</evidence>
<keyword evidence="6" id="KW-0967">Endosome</keyword>
<keyword evidence="10" id="KW-1185">Reference proteome</keyword>
<dbReference type="PANTHER" id="PTHR37787:SF1">
    <property type="entry name" value="BIOGENESIS OF LYSOSOME-RELATED ORGANELLES COMPLEX 1 SUBUNIT KXD1"/>
    <property type="match status" value="1"/>
</dbReference>
<dbReference type="EMBL" id="JAVRRA010002176">
    <property type="protein sequence ID" value="KAK5278265.1"/>
    <property type="molecule type" value="Genomic_DNA"/>
</dbReference>
<evidence type="ECO:0000256" key="4">
    <source>
        <dbReference type="ARBA" id="ARBA00016207"/>
    </source>
</evidence>
<name>A0ABR0M332_9PEZI</name>
<evidence type="ECO:0000256" key="3">
    <source>
        <dbReference type="ARBA" id="ARBA00005913"/>
    </source>
</evidence>
<dbReference type="InterPro" id="IPR019371">
    <property type="entry name" value="KxDL_dom"/>
</dbReference>
<dbReference type="InterPro" id="IPR051390">
    <property type="entry name" value="BLOC-1_subunit_KXD1"/>
</dbReference>
<feature type="non-terminal residue" evidence="9">
    <location>
        <position position="1"/>
    </location>
</feature>
<evidence type="ECO:0000256" key="2">
    <source>
        <dbReference type="ARBA" id="ARBA00004177"/>
    </source>
</evidence>
<comment type="similarity">
    <text evidence="3">Belongs to the KXD1 family.</text>
</comment>
<dbReference type="Pfam" id="PF10241">
    <property type="entry name" value="KxDL"/>
    <property type="match status" value="1"/>
</dbReference>
<accession>A0ABR0M332</accession>
<comment type="caution">
    <text evidence="9">The sequence shown here is derived from an EMBL/GenBank/DDBJ whole genome shotgun (WGS) entry which is preliminary data.</text>
</comment>
<evidence type="ECO:0000313" key="10">
    <source>
        <dbReference type="Proteomes" id="UP001357485"/>
    </source>
</evidence>